<comment type="catalytic activity">
    <reaction evidence="4 5">
        <text>5-amino-1-(5-phospho-beta-D-ribosyl)imidazole + hydrogencarbonate + ATP = 5-carboxyamino-1-(5-phospho-D-ribosyl)imidazole + ADP + phosphate + 2 H(+)</text>
        <dbReference type="Rhea" id="RHEA:19317"/>
        <dbReference type="ChEBI" id="CHEBI:15378"/>
        <dbReference type="ChEBI" id="CHEBI:17544"/>
        <dbReference type="ChEBI" id="CHEBI:30616"/>
        <dbReference type="ChEBI" id="CHEBI:43474"/>
        <dbReference type="ChEBI" id="CHEBI:58730"/>
        <dbReference type="ChEBI" id="CHEBI:137981"/>
        <dbReference type="ChEBI" id="CHEBI:456216"/>
        <dbReference type="EC" id="6.3.4.18"/>
    </reaction>
</comment>
<evidence type="ECO:0000256" key="4">
    <source>
        <dbReference type="HAMAP-Rule" id="MF_01928"/>
    </source>
</evidence>
<dbReference type="EMBL" id="JBFARM010000004">
    <property type="protein sequence ID" value="MEV4287073.1"/>
    <property type="molecule type" value="Genomic_DNA"/>
</dbReference>
<dbReference type="InterPro" id="IPR011761">
    <property type="entry name" value="ATP-grasp"/>
</dbReference>
<feature type="binding site" evidence="4">
    <location>
        <begin position="266"/>
        <end position="267"/>
    </location>
    <ligand>
        <name>ATP</name>
        <dbReference type="ChEBI" id="CHEBI:30616"/>
    </ligand>
</feature>
<evidence type="ECO:0000259" key="6">
    <source>
        <dbReference type="PROSITE" id="PS50975"/>
    </source>
</evidence>
<comment type="caution">
    <text evidence="4">Lacks conserved residue(s) required for the propagation of feature annotation.</text>
</comment>
<dbReference type="SUPFAM" id="SSF56059">
    <property type="entry name" value="Glutathione synthetase ATP-binding domain-like"/>
    <property type="match status" value="1"/>
</dbReference>
<dbReference type="EC" id="6.3.4.18" evidence="4 5"/>
<keyword evidence="2 4" id="KW-0658">Purine biosynthesis</keyword>
<evidence type="ECO:0000256" key="2">
    <source>
        <dbReference type="ARBA" id="ARBA00022755"/>
    </source>
</evidence>
<keyword evidence="3 4" id="KW-0067">ATP-binding</keyword>
<dbReference type="HAMAP" id="MF_01928">
    <property type="entry name" value="PurK"/>
    <property type="match status" value="1"/>
</dbReference>
<dbReference type="PANTHER" id="PTHR11609:SF5">
    <property type="entry name" value="PHOSPHORIBOSYLAMINOIMIDAZOLE CARBOXYLASE"/>
    <property type="match status" value="1"/>
</dbReference>
<evidence type="ECO:0000256" key="3">
    <source>
        <dbReference type="ARBA" id="ARBA00022840"/>
    </source>
</evidence>
<evidence type="ECO:0000256" key="1">
    <source>
        <dbReference type="ARBA" id="ARBA00022741"/>
    </source>
</evidence>
<evidence type="ECO:0000313" key="8">
    <source>
        <dbReference type="Proteomes" id="UP001552427"/>
    </source>
</evidence>
<evidence type="ECO:0000256" key="5">
    <source>
        <dbReference type="RuleBase" id="RU361200"/>
    </source>
</evidence>
<dbReference type="SUPFAM" id="SSF51246">
    <property type="entry name" value="Rudiment single hybrid motif"/>
    <property type="match status" value="1"/>
</dbReference>
<feature type="binding site" evidence="4">
    <location>
        <position position="148"/>
    </location>
    <ligand>
        <name>ATP</name>
        <dbReference type="ChEBI" id="CHEBI:30616"/>
    </ligand>
</feature>
<dbReference type="SUPFAM" id="SSF52440">
    <property type="entry name" value="PreATP-grasp domain"/>
    <property type="match status" value="1"/>
</dbReference>
<comment type="pathway">
    <text evidence="4 5">Purine metabolism; IMP biosynthesis via de novo pathway; 5-amino-1-(5-phospho-D-ribosyl)imidazole-4-carboxylate from 5-amino-1-(5-phospho-D-ribosyl)imidazole (N5-CAIR route): step 1/2.</text>
</comment>
<dbReference type="InterPro" id="IPR011054">
    <property type="entry name" value="Rudment_hybrid_motif"/>
</dbReference>
<dbReference type="NCBIfam" id="NF004679">
    <property type="entry name" value="PRK06019.1-5"/>
    <property type="match status" value="1"/>
</dbReference>
<dbReference type="InterPro" id="IPR003135">
    <property type="entry name" value="ATP-grasp_carboxylate-amine"/>
</dbReference>
<dbReference type="Gene3D" id="3.30.470.20">
    <property type="entry name" value="ATP-grasp fold, B domain"/>
    <property type="match status" value="1"/>
</dbReference>
<comment type="subunit">
    <text evidence="4 5">Homodimer.</text>
</comment>
<proteinExistence type="inferred from homology"/>
<dbReference type="InterPro" id="IPR005875">
    <property type="entry name" value="PurK"/>
</dbReference>
<reference evidence="7 8" key="1">
    <citation type="submission" date="2024-06" db="EMBL/GenBank/DDBJ databases">
        <title>The Natural Products Discovery Center: Release of the First 8490 Sequenced Strains for Exploring Actinobacteria Biosynthetic Diversity.</title>
        <authorList>
            <person name="Kalkreuter E."/>
            <person name="Kautsar S.A."/>
            <person name="Yang D."/>
            <person name="Bader C.D."/>
            <person name="Teijaro C.N."/>
            <person name="Fluegel L."/>
            <person name="Davis C.M."/>
            <person name="Simpson J.R."/>
            <person name="Lauterbach L."/>
            <person name="Steele A.D."/>
            <person name="Gui C."/>
            <person name="Meng S."/>
            <person name="Li G."/>
            <person name="Viehrig K."/>
            <person name="Ye F."/>
            <person name="Su P."/>
            <person name="Kiefer A.F."/>
            <person name="Nichols A."/>
            <person name="Cepeda A.J."/>
            <person name="Yan W."/>
            <person name="Fan B."/>
            <person name="Jiang Y."/>
            <person name="Adhikari A."/>
            <person name="Zheng C.-J."/>
            <person name="Schuster L."/>
            <person name="Cowan T.M."/>
            <person name="Smanski M.J."/>
            <person name="Chevrette M.G."/>
            <person name="De Carvalho L.P.S."/>
            <person name="Shen B."/>
        </authorList>
    </citation>
    <scope>NUCLEOTIDE SEQUENCE [LARGE SCALE GENOMIC DNA]</scope>
    <source>
        <strain evidence="7 8">NPDC049574</strain>
    </source>
</reference>
<evidence type="ECO:0000313" key="7">
    <source>
        <dbReference type="EMBL" id="MEV4287073.1"/>
    </source>
</evidence>
<feature type="domain" description="ATP-grasp" evidence="6">
    <location>
        <begin position="112"/>
        <end position="296"/>
    </location>
</feature>
<keyword evidence="4 5" id="KW-0436">Ligase</keyword>
<feature type="binding site" evidence="4">
    <location>
        <position position="189"/>
    </location>
    <ligand>
        <name>ATP</name>
        <dbReference type="ChEBI" id="CHEBI:30616"/>
    </ligand>
</feature>
<protein>
    <recommendedName>
        <fullName evidence="4 5">N5-carboxyaminoimidazole ribonucleotide synthase</fullName>
        <shortName evidence="4 5">N5-CAIR synthase</shortName>
        <ecNumber evidence="4 5">6.3.4.18</ecNumber>
    </recommendedName>
    <alternativeName>
        <fullName evidence="4 5">5-(carboxyamino)imidazole ribonucleotide synthetase</fullName>
    </alternativeName>
</protein>
<feature type="binding site" evidence="4">
    <location>
        <begin position="181"/>
        <end position="184"/>
    </location>
    <ligand>
        <name>ATP</name>
        <dbReference type="ChEBI" id="CHEBI:30616"/>
    </ligand>
</feature>
<dbReference type="GO" id="GO:0034028">
    <property type="term" value="F:5-(carboxyamino)imidazole ribonucleotide synthase activity"/>
    <property type="evidence" value="ECO:0007669"/>
    <property type="project" value="UniProtKB-EC"/>
</dbReference>
<dbReference type="Gene3D" id="3.30.1490.20">
    <property type="entry name" value="ATP-grasp fold, A domain"/>
    <property type="match status" value="1"/>
</dbReference>
<dbReference type="Pfam" id="PF17769">
    <property type="entry name" value="PurK_C"/>
    <property type="match status" value="1"/>
</dbReference>
<feature type="binding site" evidence="4">
    <location>
        <position position="108"/>
    </location>
    <ligand>
        <name>ATP</name>
        <dbReference type="ChEBI" id="CHEBI:30616"/>
    </ligand>
</feature>
<dbReference type="NCBIfam" id="TIGR01161">
    <property type="entry name" value="purK"/>
    <property type="match status" value="1"/>
</dbReference>
<keyword evidence="1 4" id="KW-0547">Nucleotide-binding</keyword>
<name>A0ABV3H3H5_9ACTN</name>
<dbReference type="Proteomes" id="UP001552427">
    <property type="component" value="Unassembled WGS sequence"/>
</dbReference>
<dbReference type="RefSeq" id="WP_364450007.1">
    <property type="nucleotide sequence ID" value="NZ_JBFARM010000004.1"/>
</dbReference>
<gene>
    <name evidence="4 5" type="primary">purK</name>
    <name evidence="7" type="ORF">AB0K40_16335</name>
</gene>
<comment type="caution">
    <text evidence="7">The sequence shown here is derived from an EMBL/GenBank/DDBJ whole genome shotgun (WGS) entry which is preliminary data.</text>
</comment>
<dbReference type="PANTHER" id="PTHR11609">
    <property type="entry name" value="PURINE BIOSYNTHESIS PROTEIN 6/7, PUR6/7"/>
    <property type="match status" value="1"/>
</dbReference>
<dbReference type="Pfam" id="PF22660">
    <property type="entry name" value="RS_preATP-grasp-like"/>
    <property type="match status" value="1"/>
</dbReference>
<dbReference type="PROSITE" id="PS50975">
    <property type="entry name" value="ATP_GRASP"/>
    <property type="match status" value="1"/>
</dbReference>
<comment type="similarity">
    <text evidence="4 5">Belongs to the PurK/PurT family.</text>
</comment>
<comment type="function">
    <text evidence="5">Catalyzes the ATP-dependent conversion of 5-aminoimidazole ribonucleotide (AIR) and HCO(3)- to N5-carboxyaminoimidazole ribonucleotide (N5-CAIR).</text>
</comment>
<dbReference type="InterPro" id="IPR040686">
    <property type="entry name" value="PurK_C"/>
</dbReference>
<organism evidence="7 8">
    <name type="scientific">Nonomuraea bangladeshensis</name>
    <dbReference type="NCBI Taxonomy" id="404385"/>
    <lineage>
        <taxon>Bacteria</taxon>
        <taxon>Bacillati</taxon>
        <taxon>Actinomycetota</taxon>
        <taxon>Actinomycetes</taxon>
        <taxon>Streptosporangiales</taxon>
        <taxon>Streptosporangiaceae</taxon>
        <taxon>Nonomuraea</taxon>
    </lineage>
</organism>
<comment type="function">
    <text evidence="4">Catalyzes the ATP-dependent conversion of 5-aminoimidazole ribonucleotide (AIR) and HCO(3)(-) to N5-carboxyaminoimidazole ribonucleotide (N5-CAIR).</text>
</comment>
<dbReference type="Gene3D" id="3.40.50.20">
    <property type="match status" value="1"/>
</dbReference>
<dbReference type="InterPro" id="IPR054350">
    <property type="entry name" value="PurT/PurK_preATP-grasp"/>
</dbReference>
<keyword evidence="8" id="KW-1185">Reference proteome</keyword>
<dbReference type="Pfam" id="PF02222">
    <property type="entry name" value="ATP-grasp"/>
    <property type="match status" value="1"/>
</dbReference>
<dbReference type="NCBIfam" id="NF004680">
    <property type="entry name" value="PRK06019.1-6"/>
    <property type="match status" value="1"/>
</dbReference>
<dbReference type="InterPro" id="IPR013815">
    <property type="entry name" value="ATP_grasp_subdomain_1"/>
</dbReference>
<dbReference type="InterPro" id="IPR016185">
    <property type="entry name" value="PreATP-grasp_dom_sf"/>
</dbReference>
<accession>A0ABV3H3H5</accession>
<sequence>MSAYRPIGPVVGIVGAGQLARMSQPPAIALGVELRVLANAPDESAARVIVDTRIGDYRDLDVLREFAQGCDVITFDHEHVPTEHIEALIAEGHAVHPGAAALVHAQDKAVMRERLSAIGVPCPAWARVSSAADVTAFAEQHGWPVVLKAVRGGYDGRGVWVCRDAAEVEEALAAGVPLMAEAFVPFERELSVVVARSPHGQGVSYPVVETVQQDGICVEVLAPAPGLDPEQAAQAQRIGLTIAHELGVTGLLAVELFQTSTGLVVNELAMRPHNSGHWTIEGARTSQFEQHLRAVLDLPLGSPTMTSQVVVMANLLGGDDPDLFKRYEHVLAHDPGIKLHFYGKQVRPGRKIGHVTAVGSNLDEVRARARHAAVHLMTGEYA</sequence>